<dbReference type="AlphaFoldDB" id="A0A507FIL5"/>
<sequence length="167" mass="18025">MALSGGAWDQETSSCKFTQNGETLFHYAGADLGCDALATAGAVVMLVSGRFEGVADLIGQLSLENVTRSNLTLILSLALMYLAHRPHLSFEVLSAASAIQNTTIIYLMDMEHVYSNLRVLGSGASADAPSRFSDNKCEAAVAKIHKAVLAWNRDRTSRTREREFANA</sequence>
<proteinExistence type="predicted"/>
<evidence type="ECO:0000313" key="2">
    <source>
        <dbReference type="Proteomes" id="UP000320333"/>
    </source>
</evidence>
<evidence type="ECO:0000313" key="1">
    <source>
        <dbReference type="EMBL" id="TPX74917.1"/>
    </source>
</evidence>
<reference evidence="1 2" key="1">
    <citation type="journal article" date="2019" name="Sci. Rep.">
        <title>Comparative genomics of chytrid fungi reveal insights into the obligate biotrophic and pathogenic lifestyle of Synchytrium endobioticum.</title>
        <authorList>
            <person name="van de Vossenberg B.T.L.H."/>
            <person name="Warris S."/>
            <person name="Nguyen H.D.T."/>
            <person name="van Gent-Pelzer M.P.E."/>
            <person name="Joly D.L."/>
            <person name="van de Geest H.C."/>
            <person name="Bonants P.J.M."/>
            <person name="Smith D.S."/>
            <person name="Levesque C.A."/>
            <person name="van der Lee T.A.J."/>
        </authorList>
    </citation>
    <scope>NUCLEOTIDE SEQUENCE [LARGE SCALE GENOMIC DNA]</scope>
    <source>
        <strain evidence="1 2">CBS 675.73</strain>
    </source>
</reference>
<organism evidence="1 2">
    <name type="scientific">Chytriomyces confervae</name>
    <dbReference type="NCBI Taxonomy" id="246404"/>
    <lineage>
        <taxon>Eukaryota</taxon>
        <taxon>Fungi</taxon>
        <taxon>Fungi incertae sedis</taxon>
        <taxon>Chytridiomycota</taxon>
        <taxon>Chytridiomycota incertae sedis</taxon>
        <taxon>Chytridiomycetes</taxon>
        <taxon>Chytridiales</taxon>
        <taxon>Chytriomycetaceae</taxon>
        <taxon>Chytriomyces</taxon>
    </lineage>
</organism>
<name>A0A507FIL5_9FUNG</name>
<keyword evidence="2" id="KW-1185">Reference proteome</keyword>
<gene>
    <name evidence="1" type="ORF">CcCBS67573_g03822</name>
</gene>
<dbReference type="Proteomes" id="UP000320333">
    <property type="component" value="Unassembled WGS sequence"/>
</dbReference>
<dbReference type="EMBL" id="QEAP01000103">
    <property type="protein sequence ID" value="TPX74917.1"/>
    <property type="molecule type" value="Genomic_DNA"/>
</dbReference>
<accession>A0A507FIL5</accession>
<comment type="caution">
    <text evidence="1">The sequence shown here is derived from an EMBL/GenBank/DDBJ whole genome shotgun (WGS) entry which is preliminary data.</text>
</comment>
<protein>
    <submittedName>
        <fullName evidence="1">Uncharacterized protein</fullName>
    </submittedName>
</protein>